<evidence type="ECO:0000313" key="3">
    <source>
        <dbReference type="Proteomes" id="UP000031599"/>
    </source>
</evidence>
<evidence type="ECO:0000313" key="2">
    <source>
        <dbReference type="EMBL" id="KIG13277.1"/>
    </source>
</evidence>
<name>A0A0C2CZJ3_9BACT</name>
<comment type="caution">
    <text evidence="2">The sequence shown here is derived from an EMBL/GenBank/DDBJ whole genome shotgun (WGS) entry which is preliminary data.</text>
</comment>
<feature type="domain" description="Amine oxidase" evidence="1">
    <location>
        <begin position="609"/>
        <end position="675"/>
    </location>
</feature>
<dbReference type="Pfam" id="PF01593">
    <property type="entry name" value="Amino_oxidase"/>
    <property type="match status" value="1"/>
</dbReference>
<evidence type="ECO:0000259" key="1">
    <source>
        <dbReference type="Pfam" id="PF01593"/>
    </source>
</evidence>
<organism evidence="2 3">
    <name type="scientific">Enhygromyxa salina</name>
    <dbReference type="NCBI Taxonomy" id="215803"/>
    <lineage>
        <taxon>Bacteria</taxon>
        <taxon>Pseudomonadati</taxon>
        <taxon>Myxococcota</taxon>
        <taxon>Polyangia</taxon>
        <taxon>Nannocystales</taxon>
        <taxon>Nannocystaceae</taxon>
        <taxon>Enhygromyxa</taxon>
    </lineage>
</organism>
<sequence length="691" mass="76855">MTTAFELSRPEHRGRFEVTVYQMGFRLGGKGASGRGVADRIEEHGLHLWMGFYDNAFALMRECYAELNRDPQRCPIATWRQAFEPAPDVAVVDRSPRGEWAPWVAHFPPGRGLPGDPPTSRAPFSVRGYLVQAAKLVVELLRSAKLHPPGAVAQPPESRALLDAAGVIEAVTRLLRLGVLGAPTGLLEGVELLSRALQTLGPLPLPGETVLWPLLEQISAASRRNLSRLVDDQPDLQRVWQVIDLVLTIIRGIMAHNLAADPRGFDAINDYDWIEWLRSHGAAEQSLRSGFVRGIYDLVFAYQDGDTSRPRLAAGVALRGSLRMFFTYRGALFWRMNAGMGDVVFAPLYEVCKRRGVRFEFFHRLREVGVVESARRQLPHVASLVFDLQAKLHAPEYQPLVNVRGLPCWPAQADYDQLEAGPRLRDEGWKFESAHESRVAGQRTLELGRDFDMVVLGIGVAAIPLCGKQLLDHSPRWRRMCEHGETAATQAFQLWMNEDMAQLGWPHPQINLSGFVEPFDTWADMRHLIPREGWQQDVRSIAYFVSVLPDTASAGAASDQVRRNAIDFLNLDIGALWPNAIAAPGQFRWEVLACEGHDPNREPEGEARFDTQFWLANVNPTDRYSLSVPGSIHHRISPLDLDFDNLTVAGDWTATGLDSGCVESAVMSGLLAAHALSQSPPLEAIVGYDHP</sequence>
<dbReference type="Proteomes" id="UP000031599">
    <property type="component" value="Unassembled WGS sequence"/>
</dbReference>
<protein>
    <submittedName>
        <fullName evidence="2">Cytoplasmic membrane protein</fullName>
    </submittedName>
</protein>
<dbReference type="GO" id="GO:0016491">
    <property type="term" value="F:oxidoreductase activity"/>
    <property type="evidence" value="ECO:0007669"/>
    <property type="project" value="InterPro"/>
</dbReference>
<gene>
    <name evidence="2" type="ORF">DB30_00372</name>
</gene>
<accession>A0A0C2CZJ3</accession>
<dbReference type="AlphaFoldDB" id="A0A0C2CZJ3"/>
<dbReference type="InterPro" id="IPR002937">
    <property type="entry name" value="Amino_oxidase"/>
</dbReference>
<dbReference type="SUPFAM" id="SSF51971">
    <property type="entry name" value="Nucleotide-binding domain"/>
    <property type="match status" value="1"/>
</dbReference>
<reference evidence="2 3" key="1">
    <citation type="submission" date="2014-12" db="EMBL/GenBank/DDBJ databases">
        <title>Genome assembly of Enhygromyxa salina DSM 15201.</title>
        <authorList>
            <person name="Sharma G."/>
            <person name="Subramanian S."/>
        </authorList>
    </citation>
    <scope>NUCLEOTIDE SEQUENCE [LARGE SCALE GENOMIC DNA]</scope>
    <source>
        <strain evidence="2 3">DSM 15201</strain>
    </source>
</reference>
<proteinExistence type="predicted"/>
<dbReference type="EMBL" id="JMCC02000102">
    <property type="protein sequence ID" value="KIG13277.1"/>
    <property type="molecule type" value="Genomic_DNA"/>
</dbReference>